<dbReference type="GO" id="GO:0003743">
    <property type="term" value="F:translation initiation factor activity"/>
    <property type="evidence" value="ECO:0007669"/>
    <property type="project" value="UniProtKB-KW"/>
</dbReference>
<proteinExistence type="inferred from homology"/>
<dbReference type="InterPro" id="IPR051960">
    <property type="entry name" value="eIF2B_gamma"/>
</dbReference>
<accession>A0A3P7IFN6</accession>
<dbReference type="EMBL" id="UYYB01021889">
    <property type="protein sequence ID" value="VDM71760.1"/>
    <property type="molecule type" value="Genomic_DNA"/>
</dbReference>
<protein>
    <recommendedName>
        <fullName evidence="6">Translation initiation factor eIF2B subunit gamma</fullName>
    </recommendedName>
    <alternativeName>
        <fullName evidence="7">eIF2B GDP-GTP exchange factor subunit gamma</fullName>
    </alternativeName>
</protein>
<gene>
    <name evidence="9" type="ORF">SVUK_LOCUS6758</name>
</gene>
<dbReference type="PANTHER" id="PTHR45989:SF1">
    <property type="entry name" value="TRANSLATION INITIATION FACTOR EIF-2B SUBUNIT GAMMA"/>
    <property type="match status" value="1"/>
</dbReference>
<dbReference type="GO" id="GO:0005851">
    <property type="term" value="C:eukaryotic translation initiation factor 2B complex"/>
    <property type="evidence" value="ECO:0007669"/>
    <property type="project" value="TreeGrafter"/>
</dbReference>
<dbReference type="InterPro" id="IPR029044">
    <property type="entry name" value="Nucleotide-diphossugar_trans"/>
</dbReference>
<evidence type="ECO:0000256" key="1">
    <source>
        <dbReference type="ARBA" id="ARBA00004514"/>
    </source>
</evidence>
<dbReference type="PANTHER" id="PTHR45989">
    <property type="entry name" value="TRANSLATION INITIATION FACTOR EIF-2B SUBUNIT GAMMA"/>
    <property type="match status" value="1"/>
</dbReference>
<keyword evidence="5" id="KW-0648">Protein biosynthesis</keyword>
<evidence type="ECO:0000256" key="8">
    <source>
        <dbReference type="ARBA" id="ARBA00046432"/>
    </source>
</evidence>
<evidence type="ECO:0000256" key="2">
    <source>
        <dbReference type="ARBA" id="ARBA00007878"/>
    </source>
</evidence>
<dbReference type="Proteomes" id="UP000270094">
    <property type="component" value="Unassembled WGS sequence"/>
</dbReference>
<dbReference type="AlphaFoldDB" id="A0A3P7IFN6"/>
<reference evidence="9 10" key="1">
    <citation type="submission" date="2018-11" db="EMBL/GenBank/DDBJ databases">
        <authorList>
            <consortium name="Pathogen Informatics"/>
        </authorList>
    </citation>
    <scope>NUCLEOTIDE SEQUENCE [LARGE SCALE GENOMIC DNA]</scope>
</reference>
<evidence type="ECO:0000256" key="7">
    <source>
        <dbReference type="ARBA" id="ARBA00044229"/>
    </source>
</evidence>
<keyword evidence="10" id="KW-1185">Reference proteome</keyword>
<comment type="similarity">
    <text evidence="2">Belongs to the eIF-2B gamma/epsilon subunits family.</text>
</comment>
<dbReference type="GO" id="GO:0002183">
    <property type="term" value="P:cytoplasmic translational initiation"/>
    <property type="evidence" value="ECO:0007669"/>
    <property type="project" value="TreeGrafter"/>
</dbReference>
<evidence type="ECO:0000256" key="5">
    <source>
        <dbReference type="ARBA" id="ARBA00022917"/>
    </source>
</evidence>
<evidence type="ECO:0000256" key="3">
    <source>
        <dbReference type="ARBA" id="ARBA00022490"/>
    </source>
</evidence>
<evidence type="ECO:0000313" key="9">
    <source>
        <dbReference type="EMBL" id="VDM71760.1"/>
    </source>
</evidence>
<dbReference type="GO" id="GO:0005085">
    <property type="term" value="F:guanyl-nucleotide exchange factor activity"/>
    <property type="evidence" value="ECO:0007669"/>
    <property type="project" value="TreeGrafter"/>
</dbReference>
<keyword evidence="3" id="KW-0963">Cytoplasm</keyword>
<sequence length="131" mass="15073">MTKFLRFSPSNFIPDIKIFVREDAEEEVRRLLSTPLFNFPSATIEIVSVSRENEEWGTADVLRHYAAKITRDFVVMSCDFITDARLQPMIDQFRAHKATFSCLLSDMCATGPVPGPKLRRGKGRFFLFCNF</sequence>
<dbReference type="SUPFAM" id="SSF53448">
    <property type="entry name" value="Nucleotide-diphospho-sugar transferases"/>
    <property type="match status" value="1"/>
</dbReference>
<organism evidence="9 10">
    <name type="scientific">Strongylus vulgaris</name>
    <name type="common">Blood worm</name>
    <dbReference type="NCBI Taxonomy" id="40348"/>
    <lineage>
        <taxon>Eukaryota</taxon>
        <taxon>Metazoa</taxon>
        <taxon>Ecdysozoa</taxon>
        <taxon>Nematoda</taxon>
        <taxon>Chromadorea</taxon>
        <taxon>Rhabditida</taxon>
        <taxon>Rhabditina</taxon>
        <taxon>Rhabditomorpha</taxon>
        <taxon>Strongyloidea</taxon>
        <taxon>Strongylidae</taxon>
        <taxon>Strongylus</taxon>
    </lineage>
</organism>
<evidence type="ECO:0000256" key="4">
    <source>
        <dbReference type="ARBA" id="ARBA00022540"/>
    </source>
</evidence>
<dbReference type="GO" id="GO:0005829">
    <property type="term" value="C:cytosol"/>
    <property type="evidence" value="ECO:0007669"/>
    <property type="project" value="UniProtKB-SubCell"/>
</dbReference>
<comment type="subunit">
    <text evidence="8">Component of the translation initiation factor 2B (eIF2B) complex which is a heterodecamer of two sets of five different subunits: alpha, beta, gamma, delta and epsilon. Subunits alpha, beta and delta comprise a regulatory subcomplex and subunits epsilon and gamma comprise a catalytic subcomplex. Within the complex, the hexameric regulatory complex resides at the center, with the two heterodimeric catalytic subcomplexes bound on opposite sides.</text>
</comment>
<keyword evidence="4" id="KW-0396">Initiation factor</keyword>
<evidence type="ECO:0000313" key="10">
    <source>
        <dbReference type="Proteomes" id="UP000270094"/>
    </source>
</evidence>
<comment type="subcellular location">
    <subcellularLocation>
        <location evidence="1">Cytoplasm</location>
        <location evidence="1">Cytosol</location>
    </subcellularLocation>
</comment>
<dbReference type="OrthoDB" id="540503at2759"/>
<dbReference type="Gene3D" id="3.90.550.10">
    <property type="entry name" value="Spore Coat Polysaccharide Biosynthesis Protein SpsA, Chain A"/>
    <property type="match status" value="1"/>
</dbReference>
<evidence type="ECO:0000256" key="6">
    <source>
        <dbReference type="ARBA" id="ARBA00044196"/>
    </source>
</evidence>
<name>A0A3P7IFN6_STRVU</name>